<proteinExistence type="predicted"/>
<sequence>MSVAFSIILVLFTIAMIRFQTAAPVMASYSAAISIACHTPSGQKHNSLISGLQWEVIGYCIYGFGHSKFSKGLVIQPQHGIPYGGRTLARL</sequence>
<feature type="chain" id="PRO_5004025931" evidence="1">
    <location>
        <begin position="23"/>
        <end position="91"/>
    </location>
</feature>
<dbReference type="HOGENOM" id="CLU_2711504_0_0_1"/>
<reference evidence="2 3" key="1">
    <citation type="journal article" date="2012" name="PLoS Pathog.">
        <title>Diverse lifestyles and strategies of plant pathogenesis encoded in the genomes of eighteen Dothideomycetes fungi.</title>
        <authorList>
            <person name="Ohm R.A."/>
            <person name="Feau N."/>
            <person name="Henrissat B."/>
            <person name="Schoch C.L."/>
            <person name="Horwitz B.A."/>
            <person name="Barry K.W."/>
            <person name="Condon B.J."/>
            <person name="Copeland A.C."/>
            <person name="Dhillon B."/>
            <person name="Glaser F."/>
            <person name="Hesse C.N."/>
            <person name="Kosti I."/>
            <person name="LaButti K."/>
            <person name="Lindquist E.A."/>
            <person name="Lucas S."/>
            <person name="Salamov A.A."/>
            <person name="Bradshaw R.E."/>
            <person name="Ciuffetti L."/>
            <person name="Hamelin R.C."/>
            <person name="Kema G.H.J."/>
            <person name="Lawrence C."/>
            <person name="Scott J.A."/>
            <person name="Spatafora J.W."/>
            <person name="Turgeon B.G."/>
            <person name="de Wit P.J.G.M."/>
            <person name="Zhong S."/>
            <person name="Goodwin S.B."/>
            <person name="Grigoriev I.V."/>
        </authorList>
    </citation>
    <scope>NUCLEOTIDE SEQUENCE [LARGE SCALE GENOMIC DNA]</scope>
    <source>
        <strain evidence="3">ND90Pr / ATCC 201652</strain>
    </source>
</reference>
<reference evidence="3" key="2">
    <citation type="journal article" date="2013" name="PLoS Genet.">
        <title>Comparative genome structure, secondary metabolite, and effector coding capacity across Cochliobolus pathogens.</title>
        <authorList>
            <person name="Condon B.J."/>
            <person name="Leng Y."/>
            <person name="Wu D."/>
            <person name="Bushley K.E."/>
            <person name="Ohm R.A."/>
            <person name="Otillar R."/>
            <person name="Martin J."/>
            <person name="Schackwitz W."/>
            <person name="Grimwood J."/>
            <person name="MohdZainudin N."/>
            <person name="Xue C."/>
            <person name="Wang R."/>
            <person name="Manning V.A."/>
            <person name="Dhillon B."/>
            <person name="Tu Z.J."/>
            <person name="Steffenson B.J."/>
            <person name="Salamov A."/>
            <person name="Sun H."/>
            <person name="Lowry S."/>
            <person name="LaButti K."/>
            <person name="Han J."/>
            <person name="Copeland A."/>
            <person name="Lindquist E."/>
            <person name="Barry K."/>
            <person name="Schmutz J."/>
            <person name="Baker S.E."/>
            <person name="Ciuffetti L.M."/>
            <person name="Grigoriev I.V."/>
            <person name="Zhong S."/>
            <person name="Turgeon B.G."/>
        </authorList>
    </citation>
    <scope>NUCLEOTIDE SEQUENCE [LARGE SCALE GENOMIC DNA]</scope>
    <source>
        <strain evidence="3">ND90Pr / ATCC 201652</strain>
    </source>
</reference>
<feature type="signal peptide" evidence="1">
    <location>
        <begin position="1"/>
        <end position="22"/>
    </location>
</feature>
<keyword evidence="3" id="KW-1185">Reference proteome</keyword>
<dbReference type="EMBL" id="KB445638">
    <property type="protein sequence ID" value="EMD68526.1"/>
    <property type="molecule type" value="Genomic_DNA"/>
</dbReference>
<dbReference type="KEGG" id="bsc:COCSADRAFT_134360"/>
<accession>M2TH20</accession>
<dbReference type="Proteomes" id="UP000016934">
    <property type="component" value="Unassembled WGS sequence"/>
</dbReference>
<keyword evidence="1" id="KW-0732">Signal</keyword>
<dbReference type="RefSeq" id="XP_007696102.1">
    <property type="nucleotide sequence ID" value="XM_007697912.1"/>
</dbReference>
<organism evidence="2 3">
    <name type="scientific">Cochliobolus sativus (strain ND90Pr / ATCC 201652)</name>
    <name type="common">Common root rot and spot blotch fungus</name>
    <name type="synonym">Bipolaris sorokiniana</name>
    <dbReference type="NCBI Taxonomy" id="665912"/>
    <lineage>
        <taxon>Eukaryota</taxon>
        <taxon>Fungi</taxon>
        <taxon>Dikarya</taxon>
        <taxon>Ascomycota</taxon>
        <taxon>Pezizomycotina</taxon>
        <taxon>Dothideomycetes</taxon>
        <taxon>Pleosporomycetidae</taxon>
        <taxon>Pleosporales</taxon>
        <taxon>Pleosporineae</taxon>
        <taxon>Pleosporaceae</taxon>
        <taxon>Bipolaris</taxon>
    </lineage>
</organism>
<protein>
    <submittedName>
        <fullName evidence="2">Uncharacterized protein</fullName>
    </submittedName>
</protein>
<dbReference type="GeneID" id="19130924"/>
<evidence type="ECO:0000256" key="1">
    <source>
        <dbReference type="SAM" id="SignalP"/>
    </source>
</evidence>
<evidence type="ECO:0000313" key="3">
    <source>
        <dbReference type="Proteomes" id="UP000016934"/>
    </source>
</evidence>
<name>M2TH20_COCSN</name>
<gene>
    <name evidence="2" type="ORF">COCSADRAFT_134360</name>
</gene>
<evidence type="ECO:0000313" key="2">
    <source>
        <dbReference type="EMBL" id="EMD68526.1"/>
    </source>
</evidence>
<dbReference type="AlphaFoldDB" id="M2TH20"/>